<sequence>MHGGDLLHNYVVADVVHRQRGQVQVAADLDRGTEVVHLLRTTNHSQPVQCAADGGSAGAEDQALAAVGQCANAQVQALACGDGAGPSHTTDVGRQVVESAGLDGDAVAVDAAAADVVDVAGRDMGDVAVQQPVVDQCTAGIQTRQPDAADLAGGRIDCPARTG</sequence>
<organism evidence="1 2">
    <name type="scientific">Rhizopus oryzae</name>
    <name type="common">Mucormycosis agent</name>
    <name type="synonym">Rhizopus arrhizus var. delemar</name>
    <dbReference type="NCBI Taxonomy" id="64495"/>
    <lineage>
        <taxon>Eukaryota</taxon>
        <taxon>Fungi</taxon>
        <taxon>Fungi incertae sedis</taxon>
        <taxon>Mucoromycota</taxon>
        <taxon>Mucoromycotina</taxon>
        <taxon>Mucoromycetes</taxon>
        <taxon>Mucorales</taxon>
        <taxon>Mucorineae</taxon>
        <taxon>Rhizopodaceae</taxon>
        <taxon>Rhizopus</taxon>
    </lineage>
</organism>
<name>A0A9P6WTJ9_RHIOR</name>
<proteinExistence type="predicted"/>
<evidence type="ECO:0000313" key="1">
    <source>
        <dbReference type="EMBL" id="KAG1283292.1"/>
    </source>
</evidence>
<gene>
    <name evidence="1" type="ORF">G6F64_014367</name>
</gene>
<keyword evidence="2" id="KW-1185">Reference proteome</keyword>
<protein>
    <submittedName>
        <fullName evidence="1">Uncharacterized protein</fullName>
    </submittedName>
</protein>
<accession>A0A9P6WTJ9</accession>
<dbReference type="Proteomes" id="UP000716291">
    <property type="component" value="Unassembled WGS sequence"/>
</dbReference>
<dbReference type="EMBL" id="JAANQT010008142">
    <property type="protein sequence ID" value="KAG1283292.1"/>
    <property type="molecule type" value="Genomic_DNA"/>
</dbReference>
<evidence type="ECO:0000313" key="2">
    <source>
        <dbReference type="Proteomes" id="UP000716291"/>
    </source>
</evidence>
<dbReference type="AlphaFoldDB" id="A0A9P6WTJ9"/>
<comment type="caution">
    <text evidence="1">The sequence shown here is derived from an EMBL/GenBank/DDBJ whole genome shotgun (WGS) entry which is preliminary data.</text>
</comment>
<reference evidence="1" key="1">
    <citation type="journal article" date="2020" name="Microb. Genom.">
        <title>Genetic diversity of clinical and environmental Mucorales isolates obtained from an investigation of mucormycosis cases among solid organ transplant recipients.</title>
        <authorList>
            <person name="Nguyen M.H."/>
            <person name="Kaul D."/>
            <person name="Muto C."/>
            <person name="Cheng S.J."/>
            <person name="Richter R.A."/>
            <person name="Bruno V.M."/>
            <person name="Liu G."/>
            <person name="Beyhan S."/>
            <person name="Sundermann A.J."/>
            <person name="Mounaud S."/>
            <person name="Pasculle A.W."/>
            <person name="Nierman W.C."/>
            <person name="Driscoll E."/>
            <person name="Cumbie R."/>
            <person name="Clancy C.J."/>
            <person name="Dupont C.L."/>
        </authorList>
    </citation>
    <scope>NUCLEOTIDE SEQUENCE</scope>
    <source>
        <strain evidence="1">GL11</strain>
    </source>
</reference>